<evidence type="ECO:0000256" key="4">
    <source>
        <dbReference type="ARBA" id="ARBA00022927"/>
    </source>
</evidence>
<dbReference type="AlphaFoldDB" id="A0AAV5R5Y3"/>
<comment type="caution">
    <text evidence="7">The sequence shown here is derived from an EMBL/GenBank/DDBJ whole genome shotgun (WGS) entry which is preliminary data.</text>
</comment>
<keyword evidence="3 6" id="KW-0813">Transport</keyword>
<dbReference type="PANTHER" id="PTHR11099:SF0">
    <property type="entry name" value="VACUOLAR PROTEIN SORTING-ASSOCIATED PROTEIN 35"/>
    <property type="match status" value="1"/>
</dbReference>
<comment type="subcellular location">
    <subcellularLocation>
        <location evidence="1">Membrane</location>
        <topology evidence="1">Peripheral membrane protein</topology>
    </subcellularLocation>
</comment>
<evidence type="ECO:0000256" key="6">
    <source>
        <dbReference type="PIRNR" id="PIRNR009375"/>
    </source>
</evidence>
<keyword evidence="4 6" id="KW-0653">Protein transport</keyword>
<dbReference type="GO" id="GO:0006886">
    <property type="term" value="P:intracellular protein transport"/>
    <property type="evidence" value="ECO:0007669"/>
    <property type="project" value="TreeGrafter"/>
</dbReference>
<dbReference type="GO" id="GO:0042147">
    <property type="term" value="P:retrograde transport, endosome to Golgi"/>
    <property type="evidence" value="ECO:0007669"/>
    <property type="project" value="InterPro"/>
</dbReference>
<evidence type="ECO:0000256" key="2">
    <source>
        <dbReference type="ARBA" id="ARBA00006536"/>
    </source>
</evidence>
<keyword evidence="8" id="KW-1185">Reference proteome</keyword>
<dbReference type="InterPro" id="IPR005378">
    <property type="entry name" value="Vps35"/>
</dbReference>
<evidence type="ECO:0000256" key="5">
    <source>
        <dbReference type="ARBA" id="ARBA00023136"/>
    </source>
</evidence>
<accession>A0AAV5R5Y3</accession>
<dbReference type="GO" id="GO:0005770">
    <property type="term" value="C:late endosome"/>
    <property type="evidence" value="ECO:0007669"/>
    <property type="project" value="TreeGrafter"/>
</dbReference>
<dbReference type="PANTHER" id="PTHR11099">
    <property type="entry name" value="VACUOLAR SORTING PROTEIN 35"/>
    <property type="match status" value="1"/>
</dbReference>
<dbReference type="GO" id="GO:0005829">
    <property type="term" value="C:cytosol"/>
    <property type="evidence" value="ECO:0007669"/>
    <property type="project" value="GOC"/>
</dbReference>
<organism evidence="7 8">
    <name type="scientific">Pichia kluyveri</name>
    <name type="common">Yeast</name>
    <dbReference type="NCBI Taxonomy" id="36015"/>
    <lineage>
        <taxon>Eukaryota</taxon>
        <taxon>Fungi</taxon>
        <taxon>Dikarya</taxon>
        <taxon>Ascomycota</taxon>
        <taxon>Saccharomycotina</taxon>
        <taxon>Pichiomycetes</taxon>
        <taxon>Pichiales</taxon>
        <taxon>Pichiaceae</taxon>
        <taxon>Pichia</taxon>
    </lineage>
</organism>
<comment type="function">
    <text evidence="6">Plays a role in vesicular protein sorting.</text>
</comment>
<evidence type="ECO:0000313" key="7">
    <source>
        <dbReference type="EMBL" id="GMM46904.1"/>
    </source>
</evidence>
<dbReference type="GO" id="GO:0030906">
    <property type="term" value="C:retromer, cargo-selective complex"/>
    <property type="evidence" value="ECO:0007669"/>
    <property type="project" value="InterPro"/>
</dbReference>
<proteinExistence type="inferred from homology"/>
<sequence length="829" mass="97638">MSKQSSITPQEQQKLLDNSISIIKSEIYQMRKCLDNKHKLMDALKHASNFLNELRTSSLNPKQYYELYILIYDGLNYLTLYLKDNGNNNNNNKSNTNYLIDLYELIQYAGNIIPRLYLMITIGSIYLNNKDAPINEVMNDMLEMCKGVQNPIRGLFLRYYLIQRTKNYLINSASSNDDKTTDNIINFIINNFIEMNKLWVRLQFQGHSSEREKRIIERNELKILVGSNLVILSQLDSINLKKYNELILPEILKQIINCNDSIAQNYLLDVIIQIFPDNFQISSLKIFLNSLLMVNMNVNITLLINSLIDRLIHYKLRNNDILNDNSFLNEFIKFIKKLNEMNVEFSINDYCLILNEILKLSLIFNNDDNYEIINLIYQLSIEKYELSKDKKDSDKFKIILKSIKNFKNFQDFLKINDENYFKLFNLQSMKVKNEISNIIINKIIENNIIIENEDELDRVFKYFNKSILFKDGVLSNEHISDTKLDLFGEINNKTTKLSLDDNDKSQKDMKFKNNLKISKFINFVYNKDINIQRKLLEKIENYLSNGNEECQIDIIPTLIYKYMKLLTDMKSISNEEENIDVKEMNKIFNKISKLIEIIKEAEPIEAIRLNLDNAILSNSINLNNITYEYFIETFIIYEELIIENKIQYESLIIIINTLMSMDNMIINDIEEFDKLILKATLYGSRLMKKSDQCRAIYKSSHLWWINKDSEEGEGDDDEGEEDTTPITLKRDDKRVLECLQKSLRIADSISDRNIAIELFIEILNESVYYFIHGIESVSIRYLNGLIELISNSFKENGRSEIQYGYYERTLKYIKAQRPIDSRFFDIVTV</sequence>
<reference evidence="7 8" key="1">
    <citation type="journal article" date="2023" name="Elife">
        <title>Identification of key yeast species and microbe-microbe interactions impacting larval growth of Drosophila in the wild.</title>
        <authorList>
            <person name="Mure A."/>
            <person name="Sugiura Y."/>
            <person name="Maeda R."/>
            <person name="Honda K."/>
            <person name="Sakurai N."/>
            <person name="Takahashi Y."/>
            <person name="Watada M."/>
            <person name="Katoh T."/>
            <person name="Gotoh A."/>
            <person name="Gotoh Y."/>
            <person name="Taniguchi I."/>
            <person name="Nakamura K."/>
            <person name="Hayashi T."/>
            <person name="Katayama T."/>
            <person name="Uemura T."/>
            <person name="Hattori Y."/>
        </authorList>
    </citation>
    <scope>NUCLEOTIDE SEQUENCE [LARGE SCALE GENOMIC DNA]</scope>
    <source>
        <strain evidence="7 8">PK-24</strain>
    </source>
</reference>
<keyword evidence="5" id="KW-0472">Membrane</keyword>
<evidence type="ECO:0000256" key="3">
    <source>
        <dbReference type="ARBA" id="ARBA00022448"/>
    </source>
</evidence>
<evidence type="ECO:0000313" key="8">
    <source>
        <dbReference type="Proteomes" id="UP001378960"/>
    </source>
</evidence>
<dbReference type="Proteomes" id="UP001378960">
    <property type="component" value="Unassembled WGS sequence"/>
</dbReference>
<dbReference type="Gene3D" id="1.25.40.660">
    <property type="entry name" value="Vacuolar protein sorting-associated protein 35, helical subcomplex Vps35-C"/>
    <property type="match status" value="1"/>
</dbReference>
<dbReference type="Pfam" id="PF03635">
    <property type="entry name" value="Vps35"/>
    <property type="match status" value="1"/>
</dbReference>
<comment type="similarity">
    <text evidence="2 6">Belongs to the VPS35 family.</text>
</comment>
<protein>
    <recommendedName>
        <fullName evidence="6">Vacuolar protein sorting-associated protein 35</fullName>
    </recommendedName>
</protein>
<dbReference type="EMBL" id="BTGB01000005">
    <property type="protein sequence ID" value="GMM46904.1"/>
    <property type="molecule type" value="Genomic_DNA"/>
</dbReference>
<dbReference type="PIRSF" id="PIRSF009375">
    <property type="entry name" value="Retromer_Vps35"/>
    <property type="match status" value="1"/>
</dbReference>
<dbReference type="InterPro" id="IPR042491">
    <property type="entry name" value="Vps35_C"/>
</dbReference>
<gene>
    <name evidence="7" type="ORF">DAPK24_034790</name>
</gene>
<evidence type="ECO:0000256" key="1">
    <source>
        <dbReference type="ARBA" id="ARBA00004170"/>
    </source>
</evidence>
<name>A0AAV5R5Y3_PICKL</name>